<dbReference type="PANTHER" id="PTHR11188:SF48">
    <property type="entry name" value="ARRESTIN DOMAIN-CONTAINING PROTEIN 2"/>
    <property type="match status" value="1"/>
</dbReference>
<dbReference type="Ensembl" id="ENSNGAT00000028317.1">
    <property type="protein sequence ID" value="ENSNGAP00000022630.1"/>
    <property type="gene ID" value="ENSNGAG00000021441.1"/>
</dbReference>
<evidence type="ECO:0000259" key="2">
    <source>
        <dbReference type="Pfam" id="PF00339"/>
    </source>
</evidence>
<evidence type="ECO:0000256" key="1">
    <source>
        <dbReference type="ARBA" id="ARBA00005298"/>
    </source>
</evidence>
<dbReference type="GO" id="GO:0005886">
    <property type="term" value="C:plasma membrane"/>
    <property type="evidence" value="ECO:0007669"/>
    <property type="project" value="TreeGrafter"/>
</dbReference>
<dbReference type="Gene3D" id="2.60.40.640">
    <property type="match status" value="1"/>
</dbReference>
<evidence type="ECO:0000313" key="4">
    <source>
        <dbReference type="Proteomes" id="UP000694381"/>
    </source>
</evidence>
<dbReference type="PANTHER" id="PTHR11188">
    <property type="entry name" value="ARRESTIN DOMAIN CONTAINING PROTEIN"/>
    <property type="match status" value="1"/>
</dbReference>
<evidence type="ECO:0000313" key="3">
    <source>
        <dbReference type="Ensembl" id="ENSNGAP00000022630.1"/>
    </source>
</evidence>
<dbReference type="Pfam" id="PF00339">
    <property type="entry name" value="Arrestin_N"/>
    <property type="match status" value="1"/>
</dbReference>
<name>A0A8C6RTC7_NANGA</name>
<dbReference type="Proteomes" id="UP000694381">
    <property type="component" value="Unassembled WGS sequence"/>
</dbReference>
<dbReference type="FunFam" id="2.60.40.640:FF:000007">
    <property type="entry name" value="Arrestin domain-containing protein 3 mRNA"/>
    <property type="match status" value="1"/>
</dbReference>
<dbReference type="SUPFAM" id="SSF81296">
    <property type="entry name" value="E set domains"/>
    <property type="match status" value="1"/>
</dbReference>
<protein>
    <recommendedName>
        <fullName evidence="2">Arrestin-like N-terminal domain-containing protein</fullName>
    </recommendedName>
</protein>
<reference evidence="3" key="1">
    <citation type="submission" date="2025-08" db="UniProtKB">
        <authorList>
            <consortium name="Ensembl"/>
        </authorList>
    </citation>
    <scope>IDENTIFICATION</scope>
</reference>
<comment type="similarity">
    <text evidence="1">Belongs to the arrestin family.</text>
</comment>
<dbReference type="InterPro" id="IPR011021">
    <property type="entry name" value="Arrestin-like_N"/>
</dbReference>
<proteinExistence type="inferred from homology"/>
<sequence>MLLDKVKAFAVQLAGARAGAEPVFRGGQAVEGRVLLELAGAARVGALRLRARGRAHVHWTESRTAGSSTAYTQSYSERVEVVSHHATLLAPDAGDTTTLPAGRHEFPFSFQLPLSLVTSFEGKHGSVRYSIKATLHRPWIPSRRARKVFTVIEPVDINSPALLVRGRRWAGEMEGGRVLSVESMGTRWQHSPACVALGKCPAFSEPQMLSQQQ</sequence>
<dbReference type="OMA" id="ANTRWTE"/>
<dbReference type="AlphaFoldDB" id="A0A8C6RTC7"/>
<keyword evidence="4" id="KW-1185">Reference proteome</keyword>
<dbReference type="GO" id="GO:0015031">
    <property type="term" value="P:protein transport"/>
    <property type="evidence" value="ECO:0007669"/>
    <property type="project" value="TreeGrafter"/>
</dbReference>
<reference evidence="3" key="2">
    <citation type="submission" date="2025-09" db="UniProtKB">
        <authorList>
            <consortium name="Ensembl"/>
        </authorList>
    </citation>
    <scope>IDENTIFICATION</scope>
</reference>
<dbReference type="GeneTree" id="ENSGT00940000159994"/>
<feature type="domain" description="Arrestin-like N-terminal" evidence="2">
    <location>
        <begin position="21"/>
        <end position="158"/>
    </location>
</feature>
<dbReference type="InterPro" id="IPR050357">
    <property type="entry name" value="Arrestin_domain-protein"/>
</dbReference>
<accession>A0A8C6RTC7</accession>
<dbReference type="InterPro" id="IPR014752">
    <property type="entry name" value="Arrestin-like_C"/>
</dbReference>
<dbReference type="GO" id="GO:0005737">
    <property type="term" value="C:cytoplasm"/>
    <property type="evidence" value="ECO:0007669"/>
    <property type="project" value="TreeGrafter"/>
</dbReference>
<dbReference type="InterPro" id="IPR014756">
    <property type="entry name" value="Ig_E-set"/>
</dbReference>
<organism evidence="3 4">
    <name type="scientific">Nannospalax galili</name>
    <name type="common">Northern Israeli blind subterranean mole rat</name>
    <name type="synonym">Spalax galili</name>
    <dbReference type="NCBI Taxonomy" id="1026970"/>
    <lineage>
        <taxon>Eukaryota</taxon>
        <taxon>Metazoa</taxon>
        <taxon>Chordata</taxon>
        <taxon>Craniata</taxon>
        <taxon>Vertebrata</taxon>
        <taxon>Euteleostomi</taxon>
        <taxon>Mammalia</taxon>
        <taxon>Eutheria</taxon>
        <taxon>Euarchontoglires</taxon>
        <taxon>Glires</taxon>
        <taxon>Rodentia</taxon>
        <taxon>Myomorpha</taxon>
        <taxon>Muroidea</taxon>
        <taxon>Spalacidae</taxon>
        <taxon>Spalacinae</taxon>
        <taxon>Nannospalax</taxon>
    </lineage>
</organism>